<keyword evidence="2" id="KW-0274">FAD</keyword>
<evidence type="ECO:0000259" key="3">
    <source>
        <dbReference type="Pfam" id="PF02913"/>
    </source>
</evidence>
<accession>A0ABU0GBV4</accession>
<organism evidence="4 5">
    <name type="scientific">Peteryoungia aggregata LMG 23059</name>
    <dbReference type="NCBI Taxonomy" id="1368425"/>
    <lineage>
        <taxon>Bacteria</taxon>
        <taxon>Pseudomonadati</taxon>
        <taxon>Pseudomonadota</taxon>
        <taxon>Alphaproteobacteria</taxon>
        <taxon>Hyphomicrobiales</taxon>
        <taxon>Rhizobiaceae</taxon>
        <taxon>Peteryoungia</taxon>
    </lineage>
</organism>
<evidence type="ECO:0000313" key="5">
    <source>
        <dbReference type="Proteomes" id="UP001238496"/>
    </source>
</evidence>
<dbReference type="Proteomes" id="UP001238496">
    <property type="component" value="Unassembled WGS sequence"/>
</dbReference>
<dbReference type="SUPFAM" id="SSF55103">
    <property type="entry name" value="FAD-linked oxidases, C-terminal domain"/>
    <property type="match status" value="1"/>
</dbReference>
<name>A0ABU0GBV4_9HYPH</name>
<keyword evidence="5" id="KW-1185">Reference proteome</keyword>
<sequence>MLPPAGLSHEEIHGRVYEAKGAINAVPDDFGGSISAEHGIGRLKKPDFLSRSPPPQAPLLTAIKRAVDLCLVMSSGCQLNFGPDS</sequence>
<dbReference type="InterPro" id="IPR004113">
    <property type="entry name" value="FAD-bd_oxidored_4_C"/>
</dbReference>
<dbReference type="EMBL" id="JAUSUW010000013">
    <property type="protein sequence ID" value="MDQ0422773.1"/>
    <property type="molecule type" value="Genomic_DNA"/>
</dbReference>
<keyword evidence="1" id="KW-0285">Flavoprotein</keyword>
<dbReference type="InterPro" id="IPR016164">
    <property type="entry name" value="FAD-linked_Oxase-like_C"/>
</dbReference>
<comment type="caution">
    <text evidence="4">The sequence shown here is derived from an EMBL/GenBank/DDBJ whole genome shotgun (WGS) entry which is preliminary data.</text>
</comment>
<evidence type="ECO:0000256" key="2">
    <source>
        <dbReference type="ARBA" id="ARBA00022827"/>
    </source>
</evidence>
<evidence type="ECO:0000256" key="1">
    <source>
        <dbReference type="ARBA" id="ARBA00022630"/>
    </source>
</evidence>
<dbReference type="Pfam" id="PF02913">
    <property type="entry name" value="FAD-oxidase_C"/>
    <property type="match status" value="1"/>
</dbReference>
<gene>
    <name evidence="4" type="ORF">J2045_003823</name>
</gene>
<proteinExistence type="predicted"/>
<evidence type="ECO:0000313" key="4">
    <source>
        <dbReference type="EMBL" id="MDQ0422773.1"/>
    </source>
</evidence>
<reference evidence="4 5" key="1">
    <citation type="submission" date="2023-07" db="EMBL/GenBank/DDBJ databases">
        <title>Genomic Encyclopedia of Type Strains, Phase IV (KMG-IV): sequencing the most valuable type-strain genomes for metagenomic binning, comparative biology and taxonomic classification.</title>
        <authorList>
            <person name="Goeker M."/>
        </authorList>
    </citation>
    <scope>NUCLEOTIDE SEQUENCE [LARGE SCALE GENOMIC DNA]</scope>
    <source>
        <strain evidence="4 5">DSM 1111</strain>
    </source>
</reference>
<feature type="domain" description="FAD-binding oxidoreductase/transferase type 4 C-terminal" evidence="3">
    <location>
        <begin position="10"/>
        <end position="68"/>
    </location>
</feature>
<protein>
    <submittedName>
        <fullName evidence="4">FAD/FMN-containing dehydrogenase</fullName>
    </submittedName>
</protein>